<evidence type="ECO:0008006" key="3">
    <source>
        <dbReference type="Google" id="ProtNLM"/>
    </source>
</evidence>
<comment type="caution">
    <text evidence="1">The sequence shown here is derived from an EMBL/GenBank/DDBJ whole genome shotgun (WGS) entry which is preliminary data.</text>
</comment>
<dbReference type="OrthoDB" id="5484550at2"/>
<name>E5Y887_BILW3</name>
<dbReference type="AlphaFoldDB" id="E5Y887"/>
<organism evidence="1 2">
    <name type="scientific">Bilophila wadsworthia (strain 3_1_6)</name>
    <dbReference type="NCBI Taxonomy" id="563192"/>
    <lineage>
        <taxon>Bacteria</taxon>
        <taxon>Pseudomonadati</taxon>
        <taxon>Thermodesulfobacteriota</taxon>
        <taxon>Desulfovibrionia</taxon>
        <taxon>Desulfovibrionales</taxon>
        <taxon>Desulfovibrionaceae</taxon>
        <taxon>Bilophila</taxon>
    </lineage>
</organism>
<accession>E5Y887</accession>
<dbReference type="GeneID" id="78085537"/>
<dbReference type="Gene3D" id="3.40.50.12780">
    <property type="entry name" value="N-terminal domain of ligase-like"/>
    <property type="match status" value="1"/>
</dbReference>
<dbReference type="HOGENOM" id="CLU_035301_5_2_7"/>
<dbReference type="eggNOG" id="COG1541">
    <property type="taxonomic scope" value="Bacteria"/>
</dbReference>
<dbReference type="RefSeq" id="WP_005028249.1">
    <property type="nucleotide sequence ID" value="NZ_KE150238.1"/>
</dbReference>
<protein>
    <recommendedName>
        <fullName evidence="3">Phenylacetate-CoA ligase</fullName>
    </recommendedName>
</protein>
<dbReference type="InterPro" id="IPR042099">
    <property type="entry name" value="ANL_N_sf"/>
</dbReference>
<evidence type="ECO:0000313" key="2">
    <source>
        <dbReference type="Proteomes" id="UP000006034"/>
    </source>
</evidence>
<dbReference type="SUPFAM" id="SSF56801">
    <property type="entry name" value="Acetyl-CoA synthetase-like"/>
    <property type="match status" value="1"/>
</dbReference>
<dbReference type="PANTHER" id="PTHR36932:SF1">
    <property type="entry name" value="CAPSULAR POLYSACCHARIDE BIOSYNTHESIS PROTEIN"/>
    <property type="match status" value="1"/>
</dbReference>
<dbReference type="STRING" id="563192.HMPREF0179_02403"/>
<keyword evidence="2" id="KW-1185">Reference proteome</keyword>
<evidence type="ECO:0000313" key="1">
    <source>
        <dbReference type="EMBL" id="EFV43797.1"/>
    </source>
</evidence>
<sequence>MLRKYITRILYPLGECFGGRTILKKLYALRREAALPFEERKKQAASRLYQQVVEASRKIPYYRDLFSKKHFHPEWLKDSPEALEELPWLTKDIIREQGRRMLHEDYANGFLHERKTGGSTGPSTMIYYSQEDLDWTAAQNILMLEWAGKKLGEKEVHLSTRFLEPPTPEGIRYEKRKCFLLNRVNILTKDHSEKEMEDFLRRLQKARAVSVQGHASTMYALANYMESKNIISKRLFDIFISTGESILDSRKQKIERFIGCKVADRYGAAEFGVMAQQLRQSNDLLVSDSLVWPEVTDCDQEGVGELVFTAIRNKAMPLIRYRMGDLGRLDERDTGWWVSHLSGRIHDEVSIGGHVYPTHYLLDVLDHRCPGILDFQVLARKGVAEGLNIVPGEGQDITWIAQHLQKEFPGLPVRQIQPDELRFVGRRGKFRYIFSLGEE</sequence>
<proteinExistence type="predicted"/>
<dbReference type="EMBL" id="ADCP02000001">
    <property type="protein sequence ID" value="EFV43797.1"/>
    <property type="molecule type" value="Genomic_DNA"/>
</dbReference>
<gene>
    <name evidence="1" type="ORF">HMPREF0179_02403</name>
</gene>
<reference evidence="1 2" key="2">
    <citation type="submission" date="2013-04" db="EMBL/GenBank/DDBJ databases">
        <title>The Genome Sequence of Bilophila wadsworthia 3_1_6.</title>
        <authorList>
            <consortium name="The Broad Institute Genomics Platform"/>
            <person name="Earl A."/>
            <person name="Ward D."/>
            <person name="Feldgarden M."/>
            <person name="Gevers D."/>
            <person name="Sibley C."/>
            <person name="Strauss J."/>
            <person name="Allen-Vercoe E."/>
            <person name="Walker B."/>
            <person name="Young S."/>
            <person name="Zeng Q."/>
            <person name="Gargeya S."/>
            <person name="Fitzgerald M."/>
            <person name="Haas B."/>
            <person name="Abouelleil A."/>
            <person name="Allen A.W."/>
            <person name="Alvarado L."/>
            <person name="Arachchi H.M."/>
            <person name="Berlin A.M."/>
            <person name="Chapman S.B."/>
            <person name="Gainer-Dewar J."/>
            <person name="Goldberg J."/>
            <person name="Griggs A."/>
            <person name="Gujja S."/>
            <person name="Hansen M."/>
            <person name="Howarth C."/>
            <person name="Imamovic A."/>
            <person name="Ireland A."/>
            <person name="Larimer J."/>
            <person name="McCowan C."/>
            <person name="Murphy C."/>
            <person name="Pearson M."/>
            <person name="Poon T.W."/>
            <person name="Priest M."/>
            <person name="Roberts A."/>
            <person name="Saif S."/>
            <person name="Shea T."/>
            <person name="Sisk P."/>
            <person name="Sykes S."/>
            <person name="Wortman J."/>
            <person name="Nusbaum C."/>
            <person name="Birren B."/>
        </authorList>
    </citation>
    <scope>NUCLEOTIDE SEQUENCE [LARGE SCALE GENOMIC DNA]</scope>
    <source>
        <strain evidence="1 2">3_1_6</strain>
    </source>
</reference>
<reference evidence="1 2" key="1">
    <citation type="submission" date="2010-10" db="EMBL/GenBank/DDBJ databases">
        <authorList>
            <consortium name="The Broad Institute Genome Sequencing Platform"/>
            <person name="Ward D."/>
            <person name="Earl A."/>
            <person name="Feldgarden M."/>
            <person name="Young S.K."/>
            <person name="Gargeya S."/>
            <person name="Zeng Q."/>
            <person name="Alvarado L."/>
            <person name="Berlin A."/>
            <person name="Bochicchio J."/>
            <person name="Chapman S.B."/>
            <person name="Chen Z."/>
            <person name="Freedman E."/>
            <person name="Gellesch M."/>
            <person name="Goldberg J."/>
            <person name="Griggs A."/>
            <person name="Gujja S."/>
            <person name="Heilman E."/>
            <person name="Heiman D."/>
            <person name="Howarth C."/>
            <person name="Mehta T."/>
            <person name="Neiman D."/>
            <person name="Pearson M."/>
            <person name="Roberts A."/>
            <person name="Saif S."/>
            <person name="Shea T."/>
            <person name="Shenoy N."/>
            <person name="Sisk P."/>
            <person name="Stolte C."/>
            <person name="Sykes S."/>
            <person name="White J."/>
            <person name="Yandava C."/>
            <person name="Allen-Vercoe E."/>
            <person name="Sibley C."/>
            <person name="Ambrose C.E."/>
            <person name="Strauss J."/>
            <person name="Daigneault M."/>
            <person name="Haas B."/>
            <person name="Nusbaum C."/>
            <person name="Birren B."/>
        </authorList>
    </citation>
    <scope>NUCLEOTIDE SEQUENCE [LARGE SCALE GENOMIC DNA]</scope>
    <source>
        <strain evidence="1 2">3_1_6</strain>
    </source>
</reference>
<dbReference type="PANTHER" id="PTHR36932">
    <property type="entry name" value="CAPSULAR POLYSACCHARIDE BIOSYNTHESIS PROTEIN"/>
    <property type="match status" value="1"/>
</dbReference>
<dbReference type="InterPro" id="IPR053158">
    <property type="entry name" value="CapK_Type1_Caps_Biosynth"/>
</dbReference>
<dbReference type="Proteomes" id="UP000006034">
    <property type="component" value="Unassembled WGS sequence"/>
</dbReference>